<gene>
    <name evidence="4" type="ORF">KFL_002980150</name>
</gene>
<dbReference type="Gene3D" id="2.60.40.2700">
    <property type="match status" value="5"/>
</dbReference>
<feature type="domain" description="AIR9 PH-like" evidence="3">
    <location>
        <begin position="2550"/>
        <end position="2634"/>
    </location>
</feature>
<dbReference type="PANTHER" id="PTHR31149:SF11">
    <property type="entry name" value="187-KDA MICROTUBULE-ASSOCIATED PROTEIN AIR9"/>
    <property type="match status" value="1"/>
</dbReference>
<dbReference type="Pfam" id="PF23197">
    <property type="entry name" value="IG_AIR9"/>
    <property type="match status" value="15"/>
</dbReference>
<reference evidence="4 5" key="1">
    <citation type="journal article" date="2014" name="Nat. Commun.">
        <title>Klebsormidium flaccidum genome reveals primary factors for plant terrestrial adaptation.</title>
        <authorList>
            <person name="Hori K."/>
            <person name="Maruyama F."/>
            <person name="Fujisawa T."/>
            <person name="Togashi T."/>
            <person name="Yamamoto N."/>
            <person name="Seo M."/>
            <person name="Sato S."/>
            <person name="Yamada T."/>
            <person name="Mori H."/>
            <person name="Tajima N."/>
            <person name="Moriyama T."/>
            <person name="Ikeuchi M."/>
            <person name="Watanabe M."/>
            <person name="Wada H."/>
            <person name="Kobayashi K."/>
            <person name="Saito M."/>
            <person name="Masuda T."/>
            <person name="Sasaki-Sekimoto Y."/>
            <person name="Mashiguchi K."/>
            <person name="Awai K."/>
            <person name="Shimojima M."/>
            <person name="Masuda S."/>
            <person name="Iwai M."/>
            <person name="Nobusawa T."/>
            <person name="Narise T."/>
            <person name="Kondo S."/>
            <person name="Saito H."/>
            <person name="Sato R."/>
            <person name="Murakawa M."/>
            <person name="Ihara Y."/>
            <person name="Oshima-Yamada Y."/>
            <person name="Ohtaka K."/>
            <person name="Satoh M."/>
            <person name="Sonobe K."/>
            <person name="Ishii M."/>
            <person name="Ohtani R."/>
            <person name="Kanamori-Sato M."/>
            <person name="Honoki R."/>
            <person name="Miyazaki D."/>
            <person name="Mochizuki H."/>
            <person name="Umetsu J."/>
            <person name="Higashi K."/>
            <person name="Shibata D."/>
            <person name="Kamiya Y."/>
            <person name="Sato N."/>
            <person name="Nakamura Y."/>
            <person name="Tabata S."/>
            <person name="Ida S."/>
            <person name="Kurokawa K."/>
            <person name="Ohta H."/>
        </authorList>
    </citation>
    <scope>NUCLEOTIDE SEQUENCE [LARGE SCALE GENOMIC DNA]</scope>
    <source>
        <strain evidence="4 5">NIES-2285</strain>
    </source>
</reference>
<feature type="domain" description="AIR9-like A9" evidence="2">
    <location>
        <begin position="1241"/>
        <end position="1325"/>
    </location>
</feature>
<feature type="domain" description="AIR9-like A9" evidence="2">
    <location>
        <begin position="933"/>
        <end position="1025"/>
    </location>
</feature>
<feature type="domain" description="AIR9-like A9" evidence="2">
    <location>
        <begin position="1439"/>
        <end position="1526"/>
    </location>
</feature>
<feature type="domain" description="AIR9-like A9" evidence="2">
    <location>
        <begin position="1738"/>
        <end position="1829"/>
    </location>
</feature>
<dbReference type="Gene3D" id="3.80.10.10">
    <property type="entry name" value="Ribonuclease Inhibitor"/>
    <property type="match status" value="2"/>
</dbReference>
<feature type="compositionally biased region" description="Polar residues" evidence="1">
    <location>
        <begin position="364"/>
        <end position="376"/>
    </location>
</feature>
<dbReference type="OrthoDB" id="1904536at2759"/>
<feature type="domain" description="AIR9-like A9" evidence="2">
    <location>
        <begin position="1937"/>
        <end position="2019"/>
    </location>
</feature>
<dbReference type="Pfam" id="PF23218">
    <property type="entry name" value="PH_AIR9"/>
    <property type="match status" value="1"/>
</dbReference>
<sequence>MDAQRSPGAGEGRQPDNAKSPSLRSRLFAPTAASKARRGSTPEPGGFVDLSKSSAELAGPPLFEAKAAKPSPTVRKPSKAATTGTDDQLASPVGSHKNNATEESGASTDKVNGGKHMQANGSANGHVNGTKVDRSEKEAAGNGVNGVKGTFGTNGNGELGMSTGKPAERDLESPKKGAQPVHNASNAVPDANANKTKKVTGASPTGPKSAAATRGASPARKVRAPSPARNAGAPQNALARTRSLDAAPPERARGRSPARPNSDRGSRGSSPSPSSGPRRASPSPSRRPASPARGNLHSLSSPTLSSLARRNSGEFARASPRSVLQSAAPSPRLSWGMPSAKSQGMASTRKALGVDSESSSSSENGNAANRRWSTGRASVPGLTRPAGSGAGTGLLRGNSSFAGPEDLHISPDLKLDLKGKRIRKLSSSALSPKLEWVNLRENKLQSLEGIDILKRLKVLHLSTNELKSKALAALAPLQSLQQLFLSSNRLTTLAPLPKLQALTFLSVTQNEITTLEMASFPRLHTLIASKNYITSLADLPHLPALTILKVDDNPVSEDPLARTVAMLLVGKTLKRFNEQEVEPADHFEALSYPPHMAACIRSGFALTPENNTPEHLGRALLTVQSRAGLPPGYALSAASIEPPCEGSPCTATFDFQYTGSEAKRAPLQKRYRWLRGSRHDVTYDVIEGATSAVYAPDPEDVGQCLRVECTPTLGGIAFPAVYAVSSEVEEGSGIPAISDIRVEGEAIEGRTLQGSVQVSWNGAQPGRVVISWWRCQDSAHPFTIPDATGAEYTLSAKDIGHSVWFMCLPIAADGTKGEAQFAQTTTVQQDVPRVTGVQLLGEALTGKKLTVQATYHGGEEGGSVLEWFSQDPATGALTDLKVPNNSREYSPSDSDVGRKIVFRYTPVNSEGLPGEFVSVTTPNPVELAPPELADVAITGSLMEGGKVAIASRYTGGGTEGETRIQWLKSKYPKLYGSLGDSAVIELGEVTTEKELPIPVDAIGWFLGAKVTPVRADGVQGAPVYVAAAEPVVLRPPSVMSISIDGTLVCGETVVGSYEYAGGKEGYSQIAWYLHQDEVDPGTLIQGSVGQKSRLLTRKEVGKFISFRCAPRRADGAEGQIQSAMSQERVKPLPLKLAKLSVGGVHMEGEALVVQHHAPSEPEHRDDWGNYLQEMTYQWFRSEPGSRSTFAPLPAATSAEYRATIDDVGRVLRCEGRAKDAFGRFSEPVHVFSGLIEPAPPSVTNVRLEGDAESGALLRGLGDFSGGVEGASRFEWFRQDYKDGALYPLNVPNNSPEYIIPESEAGRRIVFKYTPISTGGKVGEPGFATSPIIELAAPKVAGLAIVGSLLEGSRVAVIGKYSGGGKEGQSEVQWFKSEEGTVGSGMEAMPQFDNRTEFIIPAEVVDLYLIAKYTPIRIDGERGEPSFVASKSTVQSLPPSVVSIHLAGEMQAGATITAEYKYVGGLEGVSHYGWYLHESPSAPGNLIPGSIGLKERLLTTKEVGKYLSFSVTPRRKDGVEGETKAFVSGERIMPEPLQLRELTISGEPVEGEKLTAVPVLPTEREEWDKFKKDVVFQWYRSAAIGSGNFDSLAGETSSSYSPTFDDIGRRIKCECCVVDKLDRTSGAVAAITEPVEAASPSIRDVGFDGKHMAGSTIRGIGSYFGGKQGASRYEWFRENIRTGEFEPLHVPNNAPEYVPGNDDVGRRIMFKYTPINSYGKAGETVTVTSDPVKPAPPRVVDLSIRGTLTEGSTVTVHAFYVGGGEEGLSRIQWFKSRSPSTGGNDLVELGPVQTKRDLVVPPEAVGWYLLANYVPVRSDGEFGEAVQVVSARPVTGLPPKITSIQLSGAFFEGETLRADYEYSGGYEGNSVYGWYVHENEQDPGVLIPGSVGLKERLLTKRDVGKLVSFKCTPRREEGLEGPSRTAMSPDRIAAAPPECKNLRIVGSPVEHGVLRAEKDYVGGYEGASIYRWYVTQPGEVQKRIEGATTSSYKVRSEDLDCMISVACTPVRIDGVNGDQVWASPVGPIVGGRPFLGHLEIQGRAVEGEVLSVHAGYKGGEKGACNIVWHRIDNSGAETELSKEETITLSTEDIGCRIRASYTPIRADGVQGDEVSATTDVVVEGNPVGVSLQVPPLQEGQEAAPAYSYSGGMEGSSEWGWYRSNEDPQSSGGVSADEMSMELLKVGSTRVYNPTVNDVGHWLLVRWTPVRRDGRRGIPLTATSEGPVHPGPPEAVNVTVVQTGELTLQGSAVYRGGKEGLSQYSWQRQLADGTRELIIGACEREYTVSDDDFGHGLVFGYIPVRADGVTGIEKLSEPAPAILPPLLVAVRVVLKGKAEEREILGAVVEGPADERGAALWERFKKEVQFKWSRLEDNGSKSLLRTSTINGMYKARFEDVGRCLECECSVIDIWGRSSPPLSVTSEIVEPGLPLVERVRVYGRELHSGRFLVKGNYSGGVEGESTFQWYRAIAGSWQLTPILGANRQKYDSNVDDIGFILAAKYTPVREDGVVGEPVTAQTTPIALDPDVARDVTHIVDQQAHKFDVMMATPQGLQARTLDATSKRLKINRSGTKTGRNVTEMKANFKPPFWVEISLSDPYKAVVVLEEDKMVEVVLPTRHERDVFTMSMRKFAQKYR</sequence>
<evidence type="ECO:0000259" key="3">
    <source>
        <dbReference type="Pfam" id="PF23218"/>
    </source>
</evidence>
<feature type="domain" description="AIR9-like A9" evidence="2">
    <location>
        <begin position="2136"/>
        <end position="2221"/>
    </location>
</feature>
<dbReference type="STRING" id="105231.A0A1Y1I9F3"/>
<keyword evidence="5" id="KW-1185">Reference proteome</keyword>
<evidence type="ECO:0000313" key="4">
    <source>
        <dbReference type="EMBL" id="GAQ86592.1"/>
    </source>
</evidence>
<evidence type="ECO:0000259" key="2">
    <source>
        <dbReference type="Pfam" id="PF23197"/>
    </source>
</evidence>
<dbReference type="EMBL" id="DF237247">
    <property type="protein sequence ID" value="GAQ86592.1"/>
    <property type="molecule type" value="Genomic_DNA"/>
</dbReference>
<proteinExistence type="predicted"/>
<dbReference type="SUPFAM" id="SSF52058">
    <property type="entry name" value="L domain-like"/>
    <property type="match status" value="1"/>
</dbReference>
<feature type="domain" description="AIR9-like A9" evidence="2">
    <location>
        <begin position="1037"/>
        <end position="1125"/>
    </location>
</feature>
<feature type="domain" description="AIR9-like A9" evidence="2">
    <location>
        <begin position="834"/>
        <end position="920"/>
    </location>
</feature>
<feature type="compositionally biased region" description="Polar residues" evidence="1">
    <location>
        <begin position="96"/>
        <end position="110"/>
    </location>
</feature>
<feature type="compositionally biased region" description="Low complexity" evidence="1">
    <location>
        <begin position="267"/>
        <end position="307"/>
    </location>
</feature>
<evidence type="ECO:0000313" key="5">
    <source>
        <dbReference type="Proteomes" id="UP000054558"/>
    </source>
</evidence>
<dbReference type="PROSITE" id="PS51450">
    <property type="entry name" value="LRR"/>
    <property type="match status" value="3"/>
</dbReference>
<dbReference type="InterPro" id="IPR056287">
    <property type="entry name" value="PH_AIR9"/>
</dbReference>
<feature type="domain" description="AIR9-like A9" evidence="2">
    <location>
        <begin position="1339"/>
        <end position="1427"/>
    </location>
</feature>
<name>A0A1Y1I9F3_KLENI</name>
<dbReference type="InterPro" id="IPR032675">
    <property type="entry name" value="LRR_dom_sf"/>
</dbReference>
<organism evidence="4 5">
    <name type="scientific">Klebsormidium nitens</name>
    <name type="common">Green alga</name>
    <name type="synonym">Ulothrix nitens</name>
    <dbReference type="NCBI Taxonomy" id="105231"/>
    <lineage>
        <taxon>Eukaryota</taxon>
        <taxon>Viridiplantae</taxon>
        <taxon>Streptophyta</taxon>
        <taxon>Klebsormidiophyceae</taxon>
        <taxon>Klebsormidiales</taxon>
        <taxon>Klebsormidiaceae</taxon>
        <taxon>Klebsormidium</taxon>
    </lineage>
</organism>
<feature type="domain" description="AIR9-like A9" evidence="2">
    <location>
        <begin position="737"/>
        <end position="820"/>
    </location>
</feature>
<feature type="domain" description="AIR9-like A9" evidence="2">
    <location>
        <begin position="2432"/>
        <end position="2516"/>
    </location>
</feature>
<dbReference type="Proteomes" id="UP000054558">
    <property type="component" value="Unassembled WGS sequence"/>
</dbReference>
<accession>A0A1Y1I9F3</accession>
<feature type="domain" description="AIR9-like A9" evidence="2">
    <location>
        <begin position="2036"/>
        <end position="2116"/>
    </location>
</feature>
<dbReference type="Pfam" id="PF13855">
    <property type="entry name" value="LRR_8"/>
    <property type="match status" value="1"/>
</dbReference>
<evidence type="ECO:0000256" key="1">
    <source>
        <dbReference type="SAM" id="MobiDB-lite"/>
    </source>
</evidence>
<feature type="compositionally biased region" description="Basic and acidic residues" evidence="1">
    <location>
        <begin position="166"/>
        <end position="175"/>
    </location>
</feature>
<dbReference type="InterPro" id="IPR001611">
    <property type="entry name" value="Leu-rich_rpt"/>
</dbReference>
<feature type="region of interest" description="Disordered" evidence="1">
    <location>
        <begin position="1"/>
        <end position="397"/>
    </location>
</feature>
<feature type="domain" description="AIR9-like A9" evidence="2">
    <location>
        <begin position="1840"/>
        <end position="1927"/>
    </location>
</feature>
<feature type="domain" description="AIR9-like A9" evidence="2">
    <location>
        <begin position="2244"/>
        <end position="2310"/>
    </location>
</feature>
<dbReference type="PANTHER" id="PTHR31149">
    <property type="entry name" value="EXPRESSED PROTEIN"/>
    <property type="match status" value="1"/>
</dbReference>
<feature type="domain" description="AIR9-like A9" evidence="2">
    <location>
        <begin position="1641"/>
        <end position="1728"/>
    </location>
</feature>
<dbReference type="InterPro" id="IPR056284">
    <property type="entry name" value="AIR9-like_A9"/>
</dbReference>
<protein>
    <submittedName>
        <fullName evidence="4">AIR9 protein</fullName>
    </submittedName>
</protein>